<geneLocation type="mitochondrion" evidence="20"/>
<dbReference type="Gene3D" id="2.60.40.420">
    <property type="entry name" value="Cupredoxins - blue copper proteins"/>
    <property type="match status" value="2"/>
</dbReference>
<keyword evidence="9" id="KW-1278">Translocase</keyword>
<keyword evidence="20" id="KW-0496">Mitochondrion</keyword>
<accession>A0A344AL61</accession>
<evidence type="ECO:0000256" key="14">
    <source>
        <dbReference type="ARBA" id="ARBA00031389"/>
    </source>
</evidence>
<dbReference type="GO" id="GO:0042773">
    <property type="term" value="P:ATP synthesis coupled electron transport"/>
    <property type="evidence" value="ECO:0007669"/>
    <property type="project" value="TreeGrafter"/>
</dbReference>
<dbReference type="InterPro" id="IPR002429">
    <property type="entry name" value="CcO_II-like_C"/>
</dbReference>
<keyword evidence="11 17" id="KW-1133">Transmembrane helix</keyword>
<dbReference type="PRINTS" id="PR01166">
    <property type="entry name" value="CYCOXIDASEII"/>
</dbReference>
<evidence type="ECO:0000256" key="15">
    <source>
        <dbReference type="ARBA" id="ARBA00049512"/>
    </source>
</evidence>
<dbReference type="RefSeq" id="YP_009502546.1">
    <property type="nucleotide sequence ID" value="NC_038156.1"/>
</dbReference>
<dbReference type="Gene3D" id="1.10.287.90">
    <property type="match status" value="1"/>
</dbReference>
<comment type="similarity">
    <text evidence="3">Belongs to the cytochrome c oxidase subunit 2 family.</text>
</comment>
<evidence type="ECO:0000256" key="13">
    <source>
        <dbReference type="ARBA" id="ARBA00023136"/>
    </source>
</evidence>
<evidence type="ECO:0000256" key="12">
    <source>
        <dbReference type="ARBA" id="ARBA00023008"/>
    </source>
</evidence>
<comment type="cofactor">
    <cofactor evidence="1">
        <name>Cu cation</name>
        <dbReference type="ChEBI" id="CHEBI:23378"/>
    </cofactor>
</comment>
<evidence type="ECO:0000256" key="7">
    <source>
        <dbReference type="ARBA" id="ARBA00022692"/>
    </source>
</evidence>
<feature type="transmembrane region" description="Helical" evidence="17">
    <location>
        <begin position="49"/>
        <end position="73"/>
    </location>
</feature>
<reference evidence="20" key="1">
    <citation type="journal article" date="2018" name="Mitochondrial DNA Part B Resour">
        <title>Complete mitochondrial genome of Sargassum yezoense (Sargassaceae, Phaeophyceae).</title>
        <authorList>
            <person name="Kim K.M."/>
            <person name="Choi J.W."/>
            <person name="Yoon H.S."/>
            <person name="Jang H.S."/>
            <person name="Hong J.W."/>
        </authorList>
    </citation>
    <scope>NUCLEOTIDE SEQUENCE</scope>
</reference>
<keyword evidence="5" id="KW-0813">Transport</keyword>
<evidence type="ECO:0000256" key="3">
    <source>
        <dbReference type="ARBA" id="ARBA00007866"/>
    </source>
</evidence>
<dbReference type="GeneID" id="37508377"/>
<feature type="domain" description="Cytochrome oxidase subunit II copper A binding" evidence="18">
    <location>
        <begin position="127"/>
        <end position="275"/>
    </location>
</feature>
<dbReference type="InterPro" id="IPR045187">
    <property type="entry name" value="CcO_II"/>
</dbReference>
<feature type="transmembrane region" description="Helical" evidence="17">
    <location>
        <begin position="12"/>
        <end position="29"/>
    </location>
</feature>
<keyword evidence="8" id="KW-0479">Metal-binding</keyword>
<evidence type="ECO:0000256" key="1">
    <source>
        <dbReference type="ARBA" id="ARBA00001935"/>
    </source>
</evidence>
<dbReference type="InterPro" id="IPR011759">
    <property type="entry name" value="Cyt_c_oxidase_su2_TM_dom"/>
</dbReference>
<dbReference type="EMBL" id="MG674825">
    <property type="protein sequence ID" value="AWV83109.1"/>
    <property type="molecule type" value="Genomic_DNA"/>
</dbReference>
<dbReference type="GO" id="GO:0005507">
    <property type="term" value="F:copper ion binding"/>
    <property type="evidence" value="ECO:0007669"/>
    <property type="project" value="InterPro"/>
</dbReference>
<dbReference type="AlphaFoldDB" id="A0A344AL61"/>
<dbReference type="PANTHER" id="PTHR22888:SF9">
    <property type="entry name" value="CYTOCHROME C OXIDASE SUBUNIT 2"/>
    <property type="match status" value="1"/>
</dbReference>
<evidence type="ECO:0000259" key="18">
    <source>
        <dbReference type="PROSITE" id="PS50857"/>
    </source>
</evidence>
<evidence type="ECO:0000259" key="19">
    <source>
        <dbReference type="PROSITE" id="PS50999"/>
    </source>
</evidence>
<proteinExistence type="inferred from homology"/>
<dbReference type="PANTHER" id="PTHR22888">
    <property type="entry name" value="CYTOCHROME C OXIDASE, SUBUNIT II"/>
    <property type="match status" value="1"/>
</dbReference>
<sequence>MNILKRANTLFIYLLFVFSVFKSYNIAYMDAPHPWQVGFQDPATPIMEGIISFNGLLMTFMLLIACFVGWLLYKSLTLFNESVNPQPASFNHSTLLEIVWTIVPAGILMIISVPSYNLLYAMEEVIDPSLTIKVVGHQWYWSYEYSDFELVPKVTKENLDLVQKRVTNLKDWLDYIENNKEDKNLRNTRTPFNSELNSGIGKEKLYITDVELGNIKVEWENAKRELQEAGLYLNKVKSDFKLARVDLAAAKLNKSSAEVIKARTEFSEFSSSFKRPNILLKDGFDGWDEKLRLKTKENLDILKARLLKAEQEFEGDSSIFDILSIGLRLEDLATPNAEAKSAELEFNSFGDKLAVPFLRSDEAGEILSRANSKLKSAQSFFELSQKNLEKAVLTFDKLKEDFCKKDIEFLGYLGLKDNFDANTLDFINMGLNDHNLGQISDRALERFSLAKDELCRAKSRIVKISEELGKINNRLEIAGGHAKDVSKSLTETRFVEHREKIGRLKVSETYFDNFTWDRHKTDLLEYENKLRYGKFALEEAKKIMDEALLHLYNSIESTIEAELENNKTPLHFSRGINLPVLDLGGVDDKKNILALENCILKAADKKLLSGGKVGDLLIDKISSDLKRLKSEHDVEQLKSKFINEFNDEDIYTQYIDFSVNKIKHEVDIAEIDYNELIDTSTKIKTLIKKIECQLKNVCSIKPVEQLWSRDVPEVFLKGAHYDVDFHVKSLNFFLSELRLLDIKANPNIIATKLRTLLLQSKGDLENLKLFSTFLEKIVKENNSKIDRDALVLMYINNTENSAENSVVEADLSSTGGSTGKDGSADNVPAPKGDNGSYKGIKEVLDVFGEKHMVCNQANLLLDILQTLKDTVYTLDETDINKLRDFLYRLLTTIIEEDSSIHQILREEINLILDLIKEPSDDGEGLERQRINFDSYLIGEEDLIIPEPHSVGKAGKVFRLLEVDNRLFVPINTHIRVLVTSADVLHSWAVPSLGIKVDACPGRLNQVFLFVKREGVFYGQCSEICGVNHGFMPIVVQAVNQDDYLTWVGKRLCS</sequence>
<evidence type="ECO:0000256" key="6">
    <source>
        <dbReference type="ARBA" id="ARBA00022660"/>
    </source>
</evidence>
<comment type="catalytic activity">
    <reaction evidence="15">
        <text>4 Fe(II)-[cytochrome c] + O2 + 8 H(+)(in) = 4 Fe(III)-[cytochrome c] + 2 H2O + 4 H(+)(out)</text>
        <dbReference type="Rhea" id="RHEA:11436"/>
        <dbReference type="Rhea" id="RHEA-COMP:10350"/>
        <dbReference type="Rhea" id="RHEA-COMP:14399"/>
        <dbReference type="ChEBI" id="CHEBI:15377"/>
        <dbReference type="ChEBI" id="CHEBI:15378"/>
        <dbReference type="ChEBI" id="CHEBI:15379"/>
        <dbReference type="ChEBI" id="CHEBI:29033"/>
        <dbReference type="ChEBI" id="CHEBI:29034"/>
        <dbReference type="EC" id="7.1.1.9"/>
    </reaction>
    <physiologicalReaction direction="left-to-right" evidence="15">
        <dbReference type="Rhea" id="RHEA:11437"/>
    </physiologicalReaction>
</comment>
<protein>
    <recommendedName>
        <fullName evidence="4">cytochrome-c oxidase</fullName>
        <ecNumber evidence="4">7.1.1.9</ecNumber>
    </recommendedName>
    <alternativeName>
        <fullName evidence="14">Cytochrome c oxidase polypeptide II</fullName>
    </alternativeName>
</protein>
<keyword evidence="13 17" id="KW-0472">Membrane</keyword>
<keyword evidence="6" id="KW-0679">Respiratory chain</keyword>
<dbReference type="InterPro" id="IPR034210">
    <property type="entry name" value="CcO_II_C"/>
</dbReference>
<keyword evidence="7 17" id="KW-0812">Transmembrane</keyword>
<feature type="domain" description="Cytochrome oxidase subunit II copper A binding" evidence="18">
    <location>
        <begin position="869"/>
        <end position="1049"/>
    </location>
</feature>
<evidence type="ECO:0000256" key="16">
    <source>
        <dbReference type="SAM" id="MobiDB-lite"/>
    </source>
</evidence>
<feature type="region of interest" description="Disordered" evidence="16">
    <location>
        <begin position="805"/>
        <end position="833"/>
    </location>
</feature>
<dbReference type="SUPFAM" id="SSF49503">
    <property type="entry name" value="Cupredoxins"/>
    <property type="match status" value="2"/>
</dbReference>
<evidence type="ECO:0000256" key="2">
    <source>
        <dbReference type="ARBA" id="ARBA00004141"/>
    </source>
</evidence>
<dbReference type="PROSITE" id="PS00078">
    <property type="entry name" value="COX2"/>
    <property type="match status" value="1"/>
</dbReference>
<keyword evidence="12" id="KW-0186">Copper</keyword>
<comment type="subcellular location">
    <subcellularLocation>
        <location evidence="2">Membrane</location>
        <topology evidence="2">Multi-pass membrane protein</topology>
    </subcellularLocation>
</comment>
<dbReference type="PROSITE" id="PS50999">
    <property type="entry name" value="COX2_TM"/>
    <property type="match status" value="1"/>
</dbReference>
<dbReference type="GO" id="GO:0004129">
    <property type="term" value="F:cytochrome-c oxidase activity"/>
    <property type="evidence" value="ECO:0007669"/>
    <property type="project" value="UniProtKB-EC"/>
</dbReference>
<feature type="domain" description="Cytochrome oxidase subunit II transmembrane region profile" evidence="19">
    <location>
        <begin position="31"/>
        <end position="126"/>
    </location>
</feature>
<evidence type="ECO:0000256" key="10">
    <source>
        <dbReference type="ARBA" id="ARBA00022982"/>
    </source>
</evidence>
<dbReference type="CDD" id="cd13912">
    <property type="entry name" value="CcO_II_C"/>
    <property type="match status" value="1"/>
</dbReference>
<evidence type="ECO:0000256" key="17">
    <source>
        <dbReference type="SAM" id="Phobius"/>
    </source>
</evidence>
<evidence type="ECO:0000256" key="4">
    <source>
        <dbReference type="ARBA" id="ARBA00012949"/>
    </source>
</evidence>
<evidence type="ECO:0000256" key="8">
    <source>
        <dbReference type="ARBA" id="ARBA00022723"/>
    </source>
</evidence>
<gene>
    <name evidence="20" type="primary">cox2</name>
    <name evidence="20" type="ORF">Sar.yez.mt.46</name>
</gene>
<evidence type="ECO:0000256" key="9">
    <source>
        <dbReference type="ARBA" id="ARBA00022967"/>
    </source>
</evidence>
<name>A0A344AL61_9PHAE</name>
<dbReference type="Pfam" id="PF02790">
    <property type="entry name" value="COX2_TM"/>
    <property type="match status" value="1"/>
</dbReference>
<dbReference type="InterPro" id="IPR008972">
    <property type="entry name" value="Cupredoxin"/>
</dbReference>
<evidence type="ECO:0000256" key="5">
    <source>
        <dbReference type="ARBA" id="ARBA00022448"/>
    </source>
</evidence>
<evidence type="ECO:0000313" key="20">
    <source>
        <dbReference type="EMBL" id="AWV83109.1"/>
    </source>
</evidence>
<dbReference type="InterPro" id="IPR001505">
    <property type="entry name" value="Copper_CuA"/>
</dbReference>
<dbReference type="InterPro" id="IPR036257">
    <property type="entry name" value="Cyt_c_oxidase_su2_TM_sf"/>
</dbReference>
<dbReference type="Pfam" id="PF00116">
    <property type="entry name" value="COX2"/>
    <property type="match status" value="2"/>
</dbReference>
<dbReference type="GO" id="GO:0016020">
    <property type="term" value="C:membrane"/>
    <property type="evidence" value="ECO:0007669"/>
    <property type="project" value="UniProtKB-SubCell"/>
</dbReference>
<keyword evidence="10" id="KW-0249">Electron transport</keyword>
<dbReference type="PROSITE" id="PS50857">
    <property type="entry name" value="COX2_CUA"/>
    <property type="match status" value="2"/>
</dbReference>
<feature type="transmembrane region" description="Helical" evidence="17">
    <location>
        <begin position="94"/>
        <end position="116"/>
    </location>
</feature>
<dbReference type="SUPFAM" id="SSF81464">
    <property type="entry name" value="Cytochrome c oxidase subunit II-like, transmembrane region"/>
    <property type="match status" value="1"/>
</dbReference>
<dbReference type="EC" id="7.1.1.9" evidence="4"/>
<organism evidence="20">
    <name type="scientific">Sargassum yezoense</name>
    <dbReference type="NCBI Taxonomy" id="127449"/>
    <lineage>
        <taxon>Eukaryota</taxon>
        <taxon>Sar</taxon>
        <taxon>Stramenopiles</taxon>
        <taxon>Ochrophyta</taxon>
        <taxon>PX clade</taxon>
        <taxon>Phaeophyceae</taxon>
        <taxon>Fucales</taxon>
        <taxon>Sargassaceae</taxon>
        <taxon>Sargassum</taxon>
    </lineage>
</organism>
<evidence type="ECO:0000256" key="11">
    <source>
        <dbReference type="ARBA" id="ARBA00022989"/>
    </source>
</evidence>